<evidence type="ECO:0000259" key="1">
    <source>
        <dbReference type="Pfam" id="PF01370"/>
    </source>
</evidence>
<accession>A0ABQ6FKH7</accession>
<keyword evidence="3" id="KW-1185">Reference proteome</keyword>
<dbReference type="InterPro" id="IPR036291">
    <property type="entry name" value="NAD(P)-bd_dom_sf"/>
</dbReference>
<organism evidence="2 3">
    <name type="scientific">Dictyobacter halimunensis</name>
    <dbReference type="NCBI Taxonomy" id="3026934"/>
    <lineage>
        <taxon>Bacteria</taxon>
        <taxon>Bacillati</taxon>
        <taxon>Chloroflexota</taxon>
        <taxon>Ktedonobacteria</taxon>
        <taxon>Ktedonobacterales</taxon>
        <taxon>Dictyobacteraceae</taxon>
        <taxon>Dictyobacter</taxon>
    </lineage>
</organism>
<reference evidence="2 3" key="1">
    <citation type="submission" date="2023-02" db="EMBL/GenBank/DDBJ databases">
        <title>Dictyobacter halimunensis sp. nov., a new member of the class Ktedonobacteria from forest soil in a geothermal area.</title>
        <authorList>
            <person name="Rachmania M.K."/>
            <person name="Ningsih F."/>
            <person name="Sakai Y."/>
            <person name="Yabe S."/>
            <person name="Yokota A."/>
            <person name="Sjamsuridzal W."/>
        </authorList>
    </citation>
    <scope>NUCLEOTIDE SEQUENCE [LARGE SCALE GENOMIC DNA]</scope>
    <source>
        <strain evidence="2 3">S3.2.2.5</strain>
    </source>
</reference>
<dbReference type="Proteomes" id="UP001344906">
    <property type="component" value="Unassembled WGS sequence"/>
</dbReference>
<dbReference type="RefSeq" id="WP_338248577.1">
    <property type="nucleotide sequence ID" value="NZ_BSRI01000001.1"/>
</dbReference>
<dbReference type="InterPro" id="IPR001509">
    <property type="entry name" value="Epimerase_deHydtase"/>
</dbReference>
<feature type="domain" description="NAD-dependent epimerase/dehydratase" evidence="1">
    <location>
        <begin position="13"/>
        <end position="214"/>
    </location>
</feature>
<comment type="caution">
    <text evidence="2">The sequence shown here is derived from an EMBL/GenBank/DDBJ whole genome shotgun (WGS) entry which is preliminary data.</text>
</comment>
<sequence>MNNIAKELHVIFGSGPVGTTLADELLARGKQVRIVNRSGKGQVTDGVELVVGDASKLEQVQELAQGAAVMYNCTHAPYHTWPETLPRLQENMIEGAATTGARLIVIDTLYMYGETHGEPMTEATPHIATSRKGRLRAELAWGYLQAYRTGKARVAIGRAADFFGPRVLNSSLGEYVFPTILSDQPALTMGNIDLPHSYSYMPDIARGLATLGEREQALGRDWLLPVNPAISTREVFRIIGEVIGQQPQIFNVPTMEQIQTMGIMDETFAREYAELFYQYTEPQIVDSRTFTQTFDLQPTPFEDAIRATVAWYRGYTQATNVRA</sequence>
<dbReference type="Pfam" id="PF01370">
    <property type="entry name" value="Epimerase"/>
    <property type="match status" value="1"/>
</dbReference>
<name>A0ABQ6FKH7_9CHLR</name>
<evidence type="ECO:0000313" key="3">
    <source>
        <dbReference type="Proteomes" id="UP001344906"/>
    </source>
</evidence>
<dbReference type="Gene3D" id="3.40.50.720">
    <property type="entry name" value="NAD(P)-binding Rossmann-like Domain"/>
    <property type="match status" value="1"/>
</dbReference>
<evidence type="ECO:0000313" key="2">
    <source>
        <dbReference type="EMBL" id="GLV54766.1"/>
    </source>
</evidence>
<protein>
    <submittedName>
        <fullName evidence="2">Epimerase</fullName>
    </submittedName>
</protein>
<proteinExistence type="predicted"/>
<dbReference type="SUPFAM" id="SSF51735">
    <property type="entry name" value="NAD(P)-binding Rossmann-fold domains"/>
    <property type="match status" value="1"/>
</dbReference>
<dbReference type="EMBL" id="BSRI01000001">
    <property type="protein sequence ID" value="GLV54766.1"/>
    <property type="molecule type" value="Genomic_DNA"/>
</dbReference>
<gene>
    <name evidence="2" type="ORF">KDH_16130</name>
</gene>